<dbReference type="EMBL" id="CH479193">
    <property type="protein sequence ID" value="EDW26799.1"/>
    <property type="molecule type" value="Genomic_DNA"/>
</dbReference>
<dbReference type="AlphaFoldDB" id="B4GVV4"/>
<accession>B4GVV4</accession>
<evidence type="ECO:0000313" key="2">
    <source>
        <dbReference type="Proteomes" id="UP000008744"/>
    </source>
</evidence>
<gene>
    <name evidence="1" type="primary">Dper\GL14595</name>
    <name evidence="1" type="ORF">Dper_GL14595</name>
</gene>
<evidence type="ECO:0000313" key="1">
    <source>
        <dbReference type="EMBL" id="EDW26799.1"/>
    </source>
</evidence>
<name>B4GVV4_DROPE</name>
<keyword evidence="2" id="KW-1185">Reference proteome</keyword>
<organism evidence="2">
    <name type="scientific">Drosophila persimilis</name>
    <name type="common">Fruit fly</name>
    <dbReference type="NCBI Taxonomy" id="7234"/>
    <lineage>
        <taxon>Eukaryota</taxon>
        <taxon>Metazoa</taxon>
        <taxon>Ecdysozoa</taxon>
        <taxon>Arthropoda</taxon>
        <taxon>Hexapoda</taxon>
        <taxon>Insecta</taxon>
        <taxon>Pterygota</taxon>
        <taxon>Neoptera</taxon>
        <taxon>Endopterygota</taxon>
        <taxon>Diptera</taxon>
        <taxon>Brachycera</taxon>
        <taxon>Muscomorpha</taxon>
        <taxon>Ephydroidea</taxon>
        <taxon>Drosophilidae</taxon>
        <taxon>Drosophila</taxon>
        <taxon>Sophophora</taxon>
    </lineage>
</organism>
<protein>
    <submittedName>
        <fullName evidence="1">GL14595</fullName>
    </submittedName>
</protein>
<dbReference type="Proteomes" id="UP000008744">
    <property type="component" value="Unassembled WGS sequence"/>
</dbReference>
<dbReference type="HOGENOM" id="CLU_1662615_0_0_1"/>
<sequence>MTVLKRYEAVRQYHYVDEVTVRSISIFSSAGTTVSNKIPQHLAFCWLSRLGGLVLPLPPFLVFHRRQGFVVVAGVYRDHGFPLRPLFQSSRLMSRRHVSRFLDHQIPQEGRQALRCAPSGAPLLLKLCTLSLLDDRQDQALLDEEVDPGDLLLRSYPRY</sequence>
<reference evidence="1 2" key="1">
    <citation type="journal article" date="2007" name="Nature">
        <title>Evolution of genes and genomes on the Drosophila phylogeny.</title>
        <authorList>
            <consortium name="Drosophila 12 Genomes Consortium"/>
            <person name="Clark A.G."/>
            <person name="Eisen M.B."/>
            <person name="Smith D.R."/>
            <person name="Bergman C.M."/>
            <person name="Oliver B."/>
            <person name="Markow T.A."/>
            <person name="Kaufman T.C."/>
            <person name="Kellis M."/>
            <person name="Gelbart W."/>
            <person name="Iyer V.N."/>
            <person name="Pollard D.A."/>
            <person name="Sackton T.B."/>
            <person name="Larracuente A.M."/>
            <person name="Singh N.D."/>
            <person name="Abad J.P."/>
            <person name="Abt D.N."/>
            <person name="Adryan B."/>
            <person name="Aguade M."/>
            <person name="Akashi H."/>
            <person name="Anderson W.W."/>
            <person name="Aquadro C.F."/>
            <person name="Ardell D.H."/>
            <person name="Arguello R."/>
            <person name="Artieri C.G."/>
            <person name="Barbash D.A."/>
            <person name="Barker D."/>
            <person name="Barsanti P."/>
            <person name="Batterham P."/>
            <person name="Batzoglou S."/>
            <person name="Begun D."/>
            <person name="Bhutkar A."/>
            <person name="Blanco E."/>
            <person name="Bosak S.A."/>
            <person name="Bradley R.K."/>
            <person name="Brand A.D."/>
            <person name="Brent M.R."/>
            <person name="Brooks A.N."/>
            <person name="Brown R.H."/>
            <person name="Butlin R.K."/>
            <person name="Caggese C."/>
            <person name="Calvi B.R."/>
            <person name="Bernardo de Carvalho A."/>
            <person name="Caspi A."/>
            <person name="Castrezana S."/>
            <person name="Celniker S.E."/>
            <person name="Chang J.L."/>
            <person name="Chapple C."/>
            <person name="Chatterji S."/>
            <person name="Chinwalla A."/>
            <person name="Civetta A."/>
            <person name="Clifton S.W."/>
            <person name="Comeron J.M."/>
            <person name="Costello J.C."/>
            <person name="Coyne J.A."/>
            <person name="Daub J."/>
            <person name="David R.G."/>
            <person name="Delcher A.L."/>
            <person name="Delehaunty K."/>
            <person name="Do C.B."/>
            <person name="Ebling H."/>
            <person name="Edwards K."/>
            <person name="Eickbush T."/>
            <person name="Evans J.D."/>
            <person name="Filipski A."/>
            <person name="Findeiss S."/>
            <person name="Freyhult E."/>
            <person name="Fulton L."/>
            <person name="Fulton R."/>
            <person name="Garcia A.C."/>
            <person name="Gardiner A."/>
            <person name="Garfield D.A."/>
            <person name="Garvin B.E."/>
            <person name="Gibson G."/>
            <person name="Gilbert D."/>
            <person name="Gnerre S."/>
            <person name="Godfrey J."/>
            <person name="Good R."/>
            <person name="Gotea V."/>
            <person name="Gravely B."/>
            <person name="Greenberg A.J."/>
            <person name="Griffiths-Jones S."/>
            <person name="Gross S."/>
            <person name="Guigo R."/>
            <person name="Gustafson E.A."/>
            <person name="Haerty W."/>
            <person name="Hahn M.W."/>
            <person name="Halligan D.L."/>
            <person name="Halpern A.L."/>
            <person name="Halter G.M."/>
            <person name="Han M.V."/>
            <person name="Heger A."/>
            <person name="Hillier L."/>
            <person name="Hinrichs A.S."/>
            <person name="Holmes I."/>
            <person name="Hoskins R.A."/>
            <person name="Hubisz M.J."/>
            <person name="Hultmark D."/>
            <person name="Huntley M.A."/>
            <person name="Jaffe D.B."/>
            <person name="Jagadeeshan S."/>
            <person name="Jeck W.R."/>
            <person name="Johnson J."/>
            <person name="Jones C.D."/>
            <person name="Jordan W.C."/>
            <person name="Karpen G.H."/>
            <person name="Kataoka E."/>
            <person name="Keightley P.D."/>
            <person name="Kheradpour P."/>
            <person name="Kirkness E.F."/>
            <person name="Koerich L.B."/>
            <person name="Kristiansen K."/>
            <person name="Kudrna D."/>
            <person name="Kulathinal R.J."/>
            <person name="Kumar S."/>
            <person name="Kwok R."/>
            <person name="Lander E."/>
            <person name="Langley C.H."/>
            <person name="Lapoint R."/>
            <person name="Lazzaro B.P."/>
            <person name="Lee S.J."/>
            <person name="Levesque L."/>
            <person name="Li R."/>
            <person name="Lin C.F."/>
            <person name="Lin M.F."/>
            <person name="Lindblad-Toh K."/>
            <person name="Llopart A."/>
            <person name="Long M."/>
            <person name="Low L."/>
            <person name="Lozovsky E."/>
            <person name="Lu J."/>
            <person name="Luo M."/>
            <person name="Machado C.A."/>
            <person name="Makalowski W."/>
            <person name="Marzo M."/>
            <person name="Matsuda M."/>
            <person name="Matzkin L."/>
            <person name="McAllister B."/>
            <person name="McBride C.S."/>
            <person name="McKernan B."/>
            <person name="McKernan K."/>
            <person name="Mendez-Lago M."/>
            <person name="Minx P."/>
            <person name="Mollenhauer M.U."/>
            <person name="Montooth K."/>
            <person name="Mount S.M."/>
            <person name="Mu X."/>
            <person name="Myers E."/>
            <person name="Negre B."/>
            <person name="Newfeld S."/>
            <person name="Nielsen R."/>
            <person name="Noor M.A."/>
            <person name="O'Grady P."/>
            <person name="Pachter L."/>
            <person name="Papaceit M."/>
            <person name="Parisi M.J."/>
            <person name="Parisi M."/>
            <person name="Parts L."/>
            <person name="Pedersen J.S."/>
            <person name="Pesole G."/>
            <person name="Phillippy A.M."/>
            <person name="Ponting C.P."/>
            <person name="Pop M."/>
            <person name="Porcelli D."/>
            <person name="Powell J.R."/>
            <person name="Prohaska S."/>
            <person name="Pruitt K."/>
            <person name="Puig M."/>
            <person name="Quesneville H."/>
            <person name="Ram K.R."/>
            <person name="Rand D."/>
            <person name="Rasmussen M.D."/>
            <person name="Reed L.K."/>
            <person name="Reenan R."/>
            <person name="Reily A."/>
            <person name="Remington K.A."/>
            <person name="Rieger T.T."/>
            <person name="Ritchie M.G."/>
            <person name="Robin C."/>
            <person name="Rogers Y.H."/>
            <person name="Rohde C."/>
            <person name="Rozas J."/>
            <person name="Rubenfield M.J."/>
            <person name="Ruiz A."/>
            <person name="Russo S."/>
            <person name="Salzberg S.L."/>
            <person name="Sanchez-Gracia A."/>
            <person name="Saranga D.J."/>
            <person name="Sato H."/>
            <person name="Schaeffer S.W."/>
            <person name="Schatz M.C."/>
            <person name="Schlenke T."/>
            <person name="Schwartz R."/>
            <person name="Segarra C."/>
            <person name="Singh R.S."/>
            <person name="Sirot L."/>
            <person name="Sirota M."/>
            <person name="Sisneros N.B."/>
            <person name="Smith C.D."/>
            <person name="Smith T.F."/>
            <person name="Spieth J."/>
            <person name="Stage D.E."/>
            <person name="Stark A."/>
            <person name="Stephan W."/>
            <person name="Strausberg R.L."/>
            <person name="Strempel S."/>
            <person name="Sturgill D."/>
            <person name="Sutton G."/>
            <person name="Sutton G.G."/>
            <person name="Tao W."/>
            <person name="Teichmann S."/>
            <person name="Tobari Y.N."/>
            <person name="Tomimura Y."/>
            <person name="Tsolas J.M."/>
            <person name="Valente V.L."/>
            <person name="Venter E."/>
            <person name="Venter J.C."/>
            <person name="Vicario S."/>
            <person name="Vieira F.G."/>
            <person name="Vilella A.J."/>
            <person name="Villasante A."/>
            <person name="Walenz B."/>
            <person name="Wang J."/>
            <person name="Wasserman M."/>
            <person name="Watts T."/>
            <person name="Wilson D."/>
            <person name="Wilson R.K."/>
            <person name="Wing R.A."/>
            <person name="Wolfner M.F."/>
            <person name="Wong A."/>
            <person name="Wong G.K."/>
            <person name="Wu C.I."/>
            <person name="Wu G."/>
            <person name="Yamamoto D."/>
            <person name="Yang H.P."/>
            <person name="Yang S.P."/>
            <person name="Yorke J.A."/>
            <person name="Yoshida K."/>
            <person name="Zdobnov E."/>
            <person name="Zhang P."/>
            <person name="Zhang Y."/>
            <person name="Zimin A.V."/>
            <person name="Baldwin J."/>
            <person name="Abdouelleil A."/>
            <person name="Abdulkadir J."/>
            <person name="Abebe A."/>
            <person name="Abera B."/>
            <person name="Abreu J."/>
            <person name="Acer S.C."/>
            <person name="Aftuck L."/>
            <person name="Alexander A."/>
            <person name="An P."/>
            <person name="Anderson E."/>
            <person name="Anderson S."/>
            <person name="Arachi H."/>
            <person name="Azer M."/>
            <person name="Bachantsang P."/>
            <person name="Barry A."/>
            <person name="Bayul T."/>
            <person name="Berlin A."/>
            <person name="Bessette D."/>
            <person name="Bloom T."/>
            <person name="Blye J."/>
            <person name="Boguslavskiy L."/>
            <person name="Bonnet C."/>
            <person name="Boukhgalter B."/>
            <person name="Bourzgui I."/>
            <person name="Brown A."/>
            <person name="Cahill P."/>
            <person name="Channer S."/>
            <person name="Cheshatsang Y."/>
            <person name="Chuda L."/>
            <person name="Citroen M."/>
            <person name="Collymore A."/>
            <person name="Cooke P."/>
            <person name="Costello M."/>
            <person name="D'Aco K."/>
            <person name="Daza R."/>
            <person name="De Haan G."/>
            <person name="DeGray S."/>
            <person name="DeMaso C."/>
            <person name="Dhargay N."/>
            <person name="Dooley K."/>
            <person name="Dooley E."/>
            <person name="Doricent M."/>
            <person name="Dorje P."/>
            <person name="Dorjee K."/>
            <person name="Dupes A."/>
            <person name="Elong R."/>
            <person name="Falk J."/>
            <person name="Farina A."/>
            <person name="Faro S."/>
            <person name="Ferguson D."/>
            <person name="Fisher S."/>
            <person name="Foley C.D."/>
            <person name="Franke A."/>
            <person name="Friedrich D."/>
            <person name="Gadbois L."/>
            <person name="Gearin G."/>
            <person name="Gearin C.R."/>
            <person name="Giannoukos G."/>
            <person name="Goode T."/>
            <person name="Graham J."/>
            <person name="Grandbois E."/>
            <person name="Grewal S."/>
            <person name="Gyaltsen K."/>
            <person name="Hafez N."/>
            <person name="Hagos B."/>
            <person name="Hall J."/>
            <person name="Henson C."/>
            <person name="Hollinger A."/>
            <person name="Honan T."/>
            <person name="Huard M.D."/>
            <person name="Hughes L."/>
            <person name="Hurhula B."/>
            <person name="Husby M.E."/>
            <person name="Kamat A."/>
            <person name="Kanga B."/>
            <person name="Kashin S."/>
            <person name="Khazanovich D."/>
            <person name="Kisner P."/>
            <person name="Lance K."/>
            <person name="Lara M."/>
            <person name="Lee W."/>
            <person name="Lennon N."/>
            <person name="Letendre F."/>
            <person name="LeVine R."/>
            <person name="Lipovsky A."/>
            <person name="Liu X."/>
            <person name="Liu J."/>
            <person name="Liu S."/>
            <person name="Lokyitsang T."/>
            <person name="Lokyitsang Y."/>
            <person name="Lubonja R."/>
            <person name="Lui A."/>
            <person name="MacDonald P."/>
            <person name="Magnisalis V."/>
            <person name="Maru K."/>
            <person name="Matthews C."/>
            <person name="McCusker W."/>
            <person name="McDonough S."/>
            <person name="Mehta T."/>
            <person name="Meldrim J."/>
            <person name="Meneus L."/>
            <person name="Mihai O."/>
            <person name="Mihalev A."/>
            <person name="Mihova T."/>
            <person name="Mittelman R."/>
            <person name="Mlenga V."/>
            <person name="Montmayeur A."/>
            <person name="Mulrain L."/>
            <person name="Navidi A."/>
            <person name="Naylor J."/>
            <person name="Negash T."/>
            <person name="Nguyen T."/>
            <person name="Nguyen N."/>
            <person name="Nicol R."/>
            <person name="Norbu C."/>
            <person name="Norbu N."/>
            <person name="Novod N."/>
            <person name="O'Neill B."/>
            <person name="Osman S."/>
            <person name="Markiewicz E."/>
            <person name="Oyono O.L."/>
            <person name="Patti C."/>
            <person name="Phunkhang P."/>
            <person name="Pierre F."/>
            <person name="Priest M."/>
            <person name="Raghuraman S."/>
            <person name="Rege F."/>
            <person name="Reyes R."/>
            <person name="Rise C."/>
            <person name="Rogov P."/>
            <person name="Ross K."/>
            <person name="Ryan E."/>
            <person name="Settipalli S."/>
            <person name="Shea T."/>
            <person name="Sherpa N."/>
            <person name="Shi L."/>
            <person name="Shih D."/>
            <person name="Sparrow T."/>
            <person name="Spaulding J."/>
            <person name="Stalker J."/>
            <person name="Stange-Thomann N."/>
            <person name="Stavropoulos S."/>
            <person name="Stone C."/>
            <person name="Strader C."/>
            <person name="Tesfaye S."/>
            <person name="Thomson T."/>
            <person name="Thoulutsang Y."/>
            <person name="Thoulutsang D."/>
            <person name="Topham K."/>
            <person name="Topping I."/>
            <person name="Tsamla T."/>
            <person name="Vassiliev H."/>
            <person name="Vo A."/>
            <person name="Wangchuk T."/>
            <person name="Wangdi T."/>
            <person name="Weiand M."/>
            <person name="Wilkinson J."/>
            <person name="Wilson A."/>
            <person name="Yadav S."/>
            <person name="Young G."/>
            <person name="Yu Q."/>
            <person name="Zembek L."/>
            <person name="Zhong D."/>
            <person name="Zimmer A."/>
            <person name="Zwirko Z."/>
            <person name="Jaffe D.B."/>
            <person name="Alvarez P."/>
            <person name="Brockman W."/>
            <person name="Butler J."/>
            <person name="Chin C."/>
            <person name="Gnerre S."/>
            <person name="Grabherr M."/>
            <person name="Kleber M."/>
            <person name="Mauceli E."/>
            <person name="MacCallum I."/>
        </authorList>
    </citation>
    <scope>NUCLEOTIDE SEQUENCE [LARGE SCALE GENOMIC DNA]</scope>
    <source>
        <strain evidence="2">MSH-3 / Tucson 14011-0111.49</strain>
    </source>
</reference>
<proteinExistence type="predicted"/>